<dbReference type="RefSeq" id="WP_059350386.1">
    <property type="nucleotide sequence ID" value="NZ_LDYG01000018.1"/>
</dbReference>
<gene>
    <name evidence="5" type="ORF">Q75_03480</name>
</gene>
<keyword evidence="3" id="KW-0676">Redox-active center</keyword>
<dbReference type="GO" id="GO:0005829">
    <property type="term" value="C:cytosol"/>
    <property type="evidence" value="ECO:0007669"/>
    <property type="project" value="TreeGrafter"/>
</dbReference>
<accession>A0A147KB66</accession>
<dbReference type="Pfam" id="PF00085">
    <property type="entry name" value="Thioredoxin"/>
    <property type="match status" value="1"/>
</dbReference>
<dbReference type="Gene3D" id="3.40.30.10">
    <property type="entry name" value="Glutaredoxin"/>
    <property type="match status" value="1"/>
</dbReference>
<reference evidence="5 6" key="1">
    <citation type="journal article" date="2016" name="Front. Microbiol.">
        <title>Microevolution Analysis of Bacillus coahuilensis Unveils Differences in Phosphorus Acquisition Strategies and Their Regulation.</title>
        <authorList>
            <person name="Gomez-Lunar Z."/>
            <person name="Hernandez-Gonzalez I."/>
            <person name="Rodriguez-Torres M.D."/>
            <person name="Souza V."/>
            <person name="Olmedo-Alvarez G."/>
        </authorList>
    </citation>
    <scope>NUCLEOTIDE SEQUENCE [LARGE SCALE GENOMIC DNA]</scope>
    <source>
        <strain evidence="6">p1.1.43</strain>
    </source>
</reference>
<evidence type="ECO:0000313" key="5">
    <source>
        <dbReference type="EMBL" id="KUP08070.1"/>
    </source>
</evidence>
<keyword evidence="2" id="KW-1015">Disulfide bond</keyword>
<keyword evidence="6" id="KW-1185">Reference proteome</keyword>
<comment type="similarity">
    <text evidence="1">Belongs to the thioredoxin family.</text>
</comment>
<dbReference type="InterPro" id="IPR036249">
    <property type="entry name" value="Thioredoxin-like_sf"/>
</dbReference>
<dbReference type="GO" id="GO:0015035">
    <property type="term" value="F:protein-disulfide reductase activity"/>
    <property type="evidence" value="ECO:0007669"/>
    <property type="project" value="TreeGrafter"/>
</dbReference>
<dbReference type="EMBL" id="LDYG01000018">
    <property type="protein sequence ID" value="KUP08070.1"/>
    <property type="molecule type" value="Genomic_DNA"/>
</dbReference>
<feature type="domain" description="Thioredoxin" evidence="4">
    <location>
        <begin position="29"/>
        <end position="155"/>
    </location>
</feature>
<evidence type="ECO:0000259" key="4">
    <source>
        <dbReference type="PROSITE" id="PS51352"/>
    </source>
</evidence>
<protein>
    <submittedName>
        <fullName evidence="5">Thioredoxin</fullName>
    </submittedName>
</protein>
<dbReference type="CDD" id="cd02947">
    <property type="entry name" value="TRX_family"/>
    <property type="match status" value="1"/>
</dbReference>
<dbReference type="SUPFAM" id="SSF52833">
    <property type="entry name" value="Thioredoxin-like"/>
    <property type="match status" value="1"/>
</dbReference>
<evidence type="ECO:0000313" key="6">
    <source>
        <dbReference type="Proteomes" id="UP000074108"/>
    </source>
</evidence>
<evidence type="ECO:0000256" key="1">
    <source>
        <dbReference type="ARBA" id="ARBA00008987"/>
    </source>
</evidence>
<dbReference type="AlphaFoldDB" id="A0A147KB66"/>
<sequence length="156" mass="17594">MKKIIIFTLGILILFGAIGGLTYYQNQQAAEGNPFGKATLDASTLEILDDPNYQNVILPDELDEKLENGEEVTVYFYASDCPHCRSTTPILVPITDELGIDMVQYNVKEFEQGWIDYNIEATPTIIHFENGQEVSRLVGAYPEEDLRTWLNSEVVD</sequence>
<name>A0A147KB66_9BACI</name>
<proteinExistence type="inferred from homology"/>
<comment type="caution">
    <text evidence="5">The sequence shown here is derived from an EMBL/GenBank/DDBJ whole genome shotgun (WGS) entry which is preliminary data.</text>
</comment>
<dbReference type="OrthoDB" id="32134at2"/>
<dbReference type="InterPro" id="IPR013766">
    <property type="entry name" value="Thioredoxin_domain"/>
</dbReference>
<evidence type="ECO:0000256" key="3">
    <source>
        <dbReference type="ARBA" id="ARBA00023284"/>
    </source>
</evidence>
<organism evidence="5 6">
    <name type="scientific">Bacillus coahuilensis p1.1.43</name>
    <dbReference type="NCBI Taxonomy" id="1150625"/>
    <lineage>
        <taxon>Bacteria</taxon>
        <taxon>Bacillati</taxon>
        <taxon>Bacillota</taxon>
        <taxon>Bacilli</taxon>
        <taxon>Bacillales</taxon>
        <taxon>Bacillaceae</taxon>
        <taxon>Bacillus</taxon>
    </lineage>
</organism>
<dbReference type="PROSITE" id="PS51352">
    <property type="entry name" value="THIOREDOXIN_2"/>
    <property type="match status" value="1"/>
</dbReference>
<evidence type="ECO:0000256" key="2">
    <source>
        <dbReference type="ARBA" id="ARBA00023157"/>
    </source>
</evidence>
<dbReference type="PANTHER" id="PTHR45663:SF11">
    <property type="entry name" value="GEO12009P1"/>
    <property type="match status" value="1"/>
</dbReference>
<dbReference type="PATRIC" id="fig|1150625.3.peg.729"/>
<dbReference type="STRING" id="1150625.Q75_03480"/>
<dbReference type="Proteomes" id="UP000074108">
    <property type="component" value="Unassembled WGS sequence"/>
</dbReference>
<dbReference type="PANTHER" id="PTHR45663">
    <property type="entry name" value="GEO12009P1"/>
    <property type="match status" value="1"/>
</dbReference>
<dbReference type="GO" id="GO:0045454">
    <property type="term" value="P:cell redox homeostasis"/>
    <property type="evidence" value="ECO:0007669"/>
    <property type="project" value="TreeGrafter"/>
</dbReference>